<reference evidence="3 4" key="1">
    <citation type="submission" date="2020-02" db="EMBL/GenBank/DDBJ databases">
        <title>Genome sequence of the type strain DSM 27180 of Arthrobacter silviterrae.</title>
        <authorList>
            <person name="Gao J."/>
            <person name="Sun J."/>
        </authorList>
    </citation>
    <scope>NUCLEOTIDE SEQUENCE [LARGE SCALE GENOMIC DNA]</scope>
    <source>
        <strain evidence="3 4">DSM 27180</strain>
    </source>
</reference>
<feature type="transmembrane region" description="Helical" evidence="1">
    <location>
        <begin position="279"/>
        <end position="304"/>
    </location>
</feature>
<sequence>MRVGKLIVGACLACAGLLAALAPAAVAVPGEQGAAVEVVEPGPAPVALKAGPDGKSFWELTVKGGGAYIASWERSTGIWATPEEAGAALTGMYDCRNKAVMKFVDQFPTYQAFNASPGVKDEAGKVSFVDPATVKAMEKCLKDSSISSDQVKYVKEKTTAGKATGTVAIQIPAALTGPGTHELFIAKYALLASGNPACPSKTWAPGPDTMGGAVGGMCNPSLQDIKKFTVTIPREASATVLGGPVAAAGTWFEPSAYSNARPLDVGATSGTVGATVAGLWPAAVPALVLGVGLALLLAVPTALLSAVAGRRTGRLAGAVRIVVPVAGPPVGGVSRRRWWSTRTLGMVHGPLAFLVLVACSALAAVGQPGFGWNGGSARLALSFLAAFLLLNYGSMVFRWAIARRHRRGSFPRVAARPIYVVVLLASLAAARVVGLEPALVFGAVLAIDYSLNTEEAGPRRPALAAIAGNLFLAVMGFAAWAGYSFLAANHVETFIRWGEIQPDRVAAVNDAAGMVTVAAGEFLAVIATVAIAALPVTLLPFAPFEGALLWAWRRGAWLLTYAVAAAVFSFVLVPWPGSVGAMEGPINAWLGLHAGYAVLAGVLWAMMVLPVRGRGVPSPDPS</sequence>
<keyword evidence="1" id="KW-0812">Transmembrane</keyword>
<organism evidence="3 4">
    <name type="scientific">Arthrobacter silviterrae</name>
    <dbReference type="NCBI Taxonomy" id="2026658"/>
    <lineage>
        <taxon>Bacteria</taxon>
        <taxon>Bacillati</taxon>
        <taxon>Actinomycetota</taxon>
        <taxon>Actinomycetes</taxon>
        <taxon>Micrococcales</taxon>
        <taxon>Micrococcaceae</taxon>
        <taxon>Arthrobacter</taxon>
    </lineage>
</organism>
<keyword evidence="2" id="KW-0732">Signal</keyword>
<keyword evidence="1" id="KW-0472">Membrane</keyword>
<feature type="transmembrane region" description="Helical" evidence="1">
    <location>
        <begin position="588"/>
        <end position="609"/>
    </location>
</feature>
<accession>A0ABX0DC37</accession>
<feature type="transmembrane region" description="Helical" evidence="1">
    <location>
        <begin position="377"/>
        <end position="401"/>
    </location>
</feature>
<dbReference type="RefSeq" id="WP_165182398.1">
    <property type="nucleotide sequence ID" value="NZ_JAAKZI010000020.1"/>
</dbReference>
<keyword evidence="4" id="KW-1185">Reference proteome</keyword>
<evidence type="ECO:0000256" key="2">
    <source>
        <dbReference type="SAM" id="SignalP"/>
    </source>
</evidence>
<comment type="caution">
    <text evidence="3">The sequence shown here is derived from an EMBL/GenBank/DDBJ whole genome shotgun (WGS) entry which is preliminary data.</text>
</comment>
<evidence type="ECO:0000256" key="1">
    <source>
        <dbReference type="SAM" id="Phobius"/>
    </source>
</evidence>
<feature type="chain" id="PRO_5045342150" evidence="2">
    <location>
        <begin position="28"/>
        <end position="622"/>
    </location>
</feature>
<dbReference type="Proteomes" id="UP000479226">
    <property type="component" value="Unassembled WGS sequence"/>
</dbReference>
<feature type="transmembrane region" description="Helical" evidence="1">
    <location>
        <begin position="556"/>
        <end position="576"/>
    </location>
</feature>
<gene>
    <name evidence="3" type="ORF">G6N77_11950</name>
</gene>
<feature type="transmembrane region" description="Helical" evidence="1">
    <location>
        <begin position="463"/>
        <end position="483"/>
    </location>
</feature>
<proteinExistence type="predicted"/>
<feature type="transmembrane region" description="Helical" evidence="1">
    <location>
        <begin position="344"/>
        <end position="365"/>
    </location>
</feature>
<dbReference type="EMBL" id="JAAKZI010000020">
    <property type="protein sequence ID" value="NGN84166.1"/>
    <property type="molecule type" value="Genomic_DNA"/>
</dbReference>
<evidence type="ECO:0000313" key="3">
    <source>
        <dbReference type="EMBL" id="NGN84166.1"/>
    </source>
</evidence>
<keyword evidence="1" id="KW-1133">Transmembrane helix</keyword>
<feature type="transmembrane region" description="Helical" evidence="1">
    <location>
        <begin position="413"/>
        <end position="429"/>
    </location>
</feature>
<evidence type="ECO:0000313" key="4">
    <source>
        <dbReference type="Proteomes" id="UP000479226"/>
    </source>
</evidence>
<feature type="signal peptide" evidence="2">
    <location>
        <begin position="1"/>
        <end position="27"/>
    </location>
</feature>
<protein>
    <submittedName>
        <fullName evidence="3">Uncharacterized protein</fullName>
    </submittedName>
</protein>
<name>A0ABX0DC37_9MICC</name>
<feature type="transmembrane region" description="Helical" evidence="1">
    <location>
        <begin position="522"/>
        <end position="544"/>
    </location>
</feature>